<feature type="non-terminal residue" evidence="1">
    <location>
        <position position="1"/>
    </location>
</feature>
<dbReference type="AlphaFoldDB" id="A0A382TBU6"/>
<protein>
    <submittedName>
        <fullName evidence="1">Uncharacterized protein</fullName>
    </submittedName>
</protein>
<accession>A0A382TBU6</accession>
<dbReference type="EMBL" id="UINC01134981">
    <property type="protein sequence ID" value="SVD18851.1"/>
    <property type="molecule type" value="Genomic_DNA"/>
</dbReference>
<organism evidence="1">
    <name type="scientific">marine metagenome</name>
    <dbReference type="NCBI Taxonomy" id="408172"/>
    <lineage>
        <taxon>unclassified sequences</taxon>
        <taxon>metagenomes</taxon>
        <taxon>ecological metagenomes</taxon>
    </lineage>
</organism>
<proteinExistence type="predicted"/>
<name>A0A382TBU6_9ZZZZ</name>
<gene>
    <name evidence="1" type="ORF">METZ01_LOCUS371705</name>
</gene>
<evidence type="ECO:0000313" key="1">
    <source>
        <dbReference type="EMBL" id="SVD18851.1"/>
    </source>
</evidence>
<reference evidence="1" key="1">
    <citation type="submission" date="2018-05" db="EMBL/GenBank/DDBJ databases">
        <authorList>
            <person name="Lanie J.A."/>
            <person name="Ng W.-L."/>
            <person name="Kazmierczak K.M."/>
            <person name="Andrzejewski T.M."/>
            <person name="Davidsen T.M."/>
            <person name="Wayne K.J."/>
            <person name="Tettelin H."/>
            <person name="Glass J.I."/>
            <person name="Rusch D."/>
            <person name="Podicherti R."/>
            <person name="Tsui H.-C.T."/>
            <person name="Winkler M.E."/>
        </authorList>
    </citation>
    <scope>NUCLEOTIDE SEQUENCE</scope>
</reference>
<sequence length="58" mass="6795">VFEVLQRFEEDSLNKCNDEVCQLEEYTGSNHHYTHLRENRGLGVLKKQISNFNIKVGN</sequence>